<proteinExistence type="predicted"/>
<evidence type="ECO:0000313" key="3">
    <source>
        <dbReference type="Proteomes" id="UP000676079"/>
    </source>
</evidence>
<reference evidence="2 3" key="1">
    <citation type="submission" date="2021-05" db="EMBL/GenBank/DDBJ databases">
        <title>Direct Submission.</title>
        <authorList>
            <person name="Li K."/>
            <person name="Gao J."/>
        </authorList>
    </citation>
    <scope>NUCLEOTIDE SEQUENCE [LARGE SCALE GENOMIC DNA]</scope>
    <source>
        <strain evidence="2 3">Mg02</strain>
    </source>
</reference>
<feature type="transmembrane region" description="Helical" evidence="1">
    <location>
        <begin position="231"/>
        <end position="250"/>
    </location>
</feature>
<keyword evidence="1" id="KW-0812">Transmembrane</keyword>
<feature type="transmembrane region" description="Helical" evidence="1">
    <location>
        <begin position="262"/>
        <end position="284"/>
    </location>
</feature>
<organism evidence="2 3">
    <name type="scientific">Nocardiopsis changdeensis</name>
    <dbReference type="NCBI Taxonomy" id="2831969"/>
    <lineage>
        <taxon>Bacteria</taxon>
        <taxon>Bacillati</taxon>
        <taxon>Actinomycetota</taxon>
        <taxon>Actinomycetes</taxon>
        <taxon>Streptosporangiales</taxon>
        <taxon>Nocardiopsidaceae</taxon>
        <taxon>Nocardiopsis</taxon>
    </lineage>
</organism>
<feature type="transmembrane region" description="Helical" evidence="1">
    <location>
        <begin position="153"/>
        <end position="176"/>
    </location>
</feature>
<protein>
    <submittedName>
        <fullName evidence="2">Uncharacterized protein</fullName>
    </submittedName>
</protein>
<accession>A0ABX8BQI2</accession>
<sequence length="311" mass="32551">MNRADVVAVRWAAAAAFGVVLALCVLLALLLWSLNRTTQAGVPSAGMALGTAAMIGLLGGGCLGVAMSWAKWEPAPGRSALLRESAPARDAYGAVSRPTATAAPSSWERAAGHISWVGGAVLGLFSAPVLFLPLFAFWSVLPSPHANTGPAGALLSALLVSGVLGTLFGLGLWSLLTARQAPLRPFSPPGSPAVQRRAARAVRQGNPTGNPTIDLAARDIALQMVKERGPFPVFLLSLLGPFLFLLPGSTRAFQEDGFTLHFLAPVGLLVFLVLMGIACTVLVAEHRKQASRFLELFQGNAARDGYRTPFP</sequence>
<dbReference type="EMBL" id="CP074133">
    <property type="protein sequence ID" value="QUX22658.1"/>
    <property type="molecule type" value="Genomic_DNA"/>
</dbReference>
<feature type="transmembrane region" description="Helical" evidence="1">
    <location>
        <begin position="116"/>
        <end position="141"/>
    </location>
</feature>
<dbReference type="Proteomes" id="UP000676079">
    <property type="component" value="Chromosome"/>
</dbReference>
<gene>
    <name evidence="2" type="ORF">KGD84_30950</name>
</gene>
<keyword evidence="1" id="KW-0472">Membrane</keyword>
<feature type="transmembrane region" description="Helical" evidence="1">
    <location>
        <begin position="46"/>
        <end position="70"/>
    </location>
</feature>
<name>A0ABX8BQI2_9ACTN</name>
<evidence type="ECO:0000313" key="2">
    <source>
        <dbReference type="EMBL" id="QUX22658.1"/>
    </source>
</evidence>
<dbReference type="RefSeq" id="WP_220563874.1">
    <property type="nucleotide sequence ID" value="NZ_CP074133.1"/>
</dbReference>
<feature type="transmembrane region" description="Helical" evidence="1">
    <location>
        <begin position="12"/>
        <end position="34"/>
    </location>
</feature>
<keyword evidence="3" id="KW-1185">Reference proteome</keyword>
<keyword evidence="1" id="KW-1133">Transmembrane helix</keyword>
<evidence type="ECO:0000256" key="1">
    <source>
        <dbReference type="SAM" id="Phobius"/>
    </source>
</evidence>